<feature type="domain" description="PD-(D/E)XK nuclease-like" evidence="1">
    <location>
        <begin position="69"/>
        <end position="384"/>
    </location>
</feature>
<evidence type="ECO:0000313" key="2">
    <source>
        <dbReference type="EMBL" id="KAJ9129781.1"/>
    </source>
</evidence>
<dbReference type="InterPro" id="IPR046797">
    <property type="entry name" value="PDDEXK_12"/>
</dbReference>
<dbReference type="EMBL" id="JANBVO010000138">
    <property type="protein sequence ID" value="KAJ9129781.1"/>
    <property type="molecule type" value="Genomic_DNA"/>
</dbReference>
<protein>
    <recommendedName>
        <fullName evidence="1">PD-(D/E)XK nuclease-like domain-containing protein</fullName>
    </recommendedName>
</protein>
<dbReference type="Proteomes" id="UP001174694">
    <property type="component" value="Unassembled WGS sequence"/>
</dbReference>
<name>A0AA38R7T7_9PEZI</name>
<gene>
    <name evidence="2" type="ORF">NKR23_g12462</name>
</gene>
<evidence type="ECO:0000313" key="3">
    <source>
        <dbReference type="Proteomes" id="UP001174694"/>
    </source>
</evidence>
<keyword evidence="3" id="KW-1185">Reference proteome</keyword>
<sequence length="403" mass="43210">MTSTATGGSRRSRSPAKSIADLSYARVEMRSLQSISPPDLQQLSSLGMAFQDIVAASWGHKVVPEAVRDDLSAGSISDALWDANVADAYHLPDEAARAELAQVRDIVQSAIECHIESQSVAAWNTLVHYPILSLALGGHAVQPWVSARSSCRHRPEQLRIHSRVSTSASIIPALVPRNSVTGEAVTGSIVDFNIAIQPTPSHEADIRVILGGQPGMAMRSVNQTMYPPLQFRLVAIAVETKTELAPETGEGQLAVWTSAWLRRRLPLSASASAVLSAPPPVPLGAPCTKTTFSLSAPLTHRRALVVPHRRLSEIRNGSGLKTATTLPAASSRYAGIPAASAEDVEPKLVIFTDHLIGDTRSALGVYEIPSALRHLATWADGPFREWHENVMATAVSAHQQPFT</sequence>
<dbReference type="Pfam" id="PF20516">
    <property type="entry name" value="PDDEXK_12"/>
    <property type="match status" value="1"/>
</dbReference>
<accession>A0AA38R7T7</accession>
<evidence type="ECO:0000259" key="1">
    <source>
        <dbReference type="Pfam" id="PF20516"/>
    </source>
</evidence>
<proteinExistence type="predicted"/>
<organism evidence="2 3">
    <name type="scientific">Pleurostoma richardsiae</name>
    <dbReference type="NCBI Taxonomy" id="41990"/>
    <lineage>
        <taxon>Eukaryota</taxon>
        <taxon>Fungi</taxon>
        <taxon>Dikarya</taxon>
        <taxon>Ascomycota</taxon>
        <taxon>Pezizomycotina</taxon>
        <taxon>Sordariomycetes</taxon>
        <taxon>Sordariomycetidae</taxon>
        <taxon>Calosphaeriales</taxon>
        <taxon>Pleurostomataceae</taxon>
        <taxon>Pleurostoma</taxon>
    </lineage>
</organism>
<reference evidence="2" key="1">
    <citation type="submission" date="2022-07" db="EMBL/GenBank/DDBJ databases">
        <title>Fungi with potential for degradation of polypropylene.</title>
        <authorList>
            <person name="Gostincar C."/>
        </authorList>
    </citation>
    <scope>NUCLEOTIDE SEQUENCE</scope>
    <source>
        <strain evidence="2">EXF-13308</strain>
    </source>
</reference>
<comment type="caution">
    <text evidence="2">The sequence shown here is derived from an EMBL/GenBank/DDBJ whole genome shotgun (WGS) entry which is preliminary data.</text>
</comment>
<dbReference type="AlphaFoldDB" id="A0AA38R7T7"/>